<sequence>MQSQFQCCNKSKLTNNYFCVKCFHLFHKSCQERVKGLITIDGHRIICSDGCAQDITTREQEHEDEKNKLLKTINDLEVRMLDQERHIALQQKQFCDLENDCLEMEKRFNNEVDSYRQTIQKLQSQRLDMLSTEQNLIKGHKDELNECREELKTLKCVLLKQRTHKSYEVSVQAVPEHVDVVVQTEDVEVIQALDMVSVIKKENAKMREDLLKRMIVEKSLINELEHVKAVNVNLMADVRGLDDDNRRITCELKSVYKRIAVSRTENSSGLPARTTIGETEAGQKCPQVLRSSGKDPIEEGFRKHSDKSRSLPHKINIISDIRVNTSSGIYPSIASTDGVHERSGGADCDDFSPGCLDSANLPRTSHRKHVLLLGDQHAYKLKRMLPSVNTVNCSFIKAGAHFAGVTENFTEITKT</sequence>
<accession>A0ABD2N9Z0</accession>
<organism evidence="2 3">
    <name type="scientific">Cryptolaemus montrouzieri</name>
    <dbReference type="NCBI Taxonomy" id="559131"/>
    <lineage>
        <taxon>Eukaryota</taxon>
        <taxon>Metazoa</taxon>
        <taxon>Ecdysozoa</taxon>
        <taxon>Arthropoda</taxon>
        <taxon>Hexapoda</taxon>
        <taxon>Insecta</taxon>
        <taxon>Pterygota</taxon>
        <taxon>Neoptera</taxon>
        <taxon>Endopterygota</taxon>
        <taxon>Coleoptera</taxon>
        <taxon>Polyphaga</taxon>
        <taxon>Cucujiformia</taxon>
        <taxon>Coccinelloidea</taxon>
        <taxon>Coccinellidae</taxon>
        <taxon>Scymninae</taxon>
        <taxon>Scymnini</taxon>
        <taxon>Cryptolaemus</taxon>
    </lineage>
</organism>
<gene>
    <name evidence="2" type="ORF">HHI36_020089</name>
</gene>
<evidence type="ECO:0000313" key="3">
    <source>
        <dbReference type="Proteomes" id="UP001516400"/>
    </source>
</evidence>
<evidence type="ECO:0000256" key="1">
    <source>
        <dbReference type="SAM" id="Coils"/>
    </source>
</evidence>
<name>A0ABD2N9Z0_9CUCU</name>
<dbReference type="AlphaFoldDB" id="A0ABD2N9Z0"/>
<evidence type="ECO:0008006" key="4">
    <source>
        <dbReference type="Google" id="ProtNLM"/>
    </source>
</evidence>
<keyword evidence="3" id="KW-1185">Reference proteome</keyword>
<protein>
    <recommendedName>
        <fullName evidence="4">Phorbol-ester/DAG-type domain-containing protein</fullName>
    </recommendedName>
</protein>
<dbReference type="EMBL" id="JABFTP020000083">
    <property type="protein sequence ID" value="KAL3275322.1"/>
    <property type="molecule type" value="Genomic_DNA"/>
</dbReference>
<comment type="caution">
    <text evidence="2">The sequence shown here is derived from an EMBL/GenBank/DDBJ whole genome shotgun (WGS) entry which is preliminary data.</text>
</comment>
<reference evidence="2 3" key="1">
    <citation type="journal article" date="2021" name="BMC Biol.">
        <title>Horizontally acquired antibacterial genes associated with adaptive radiation of ladybird beetles.</title>
        <authorList>
            <person name="Li H.S."/>
            <person name="Tang X.F."/>
            <person name="Huang Y.H."/>
            <person name="Xu Z.Y."/>
            <person name="Chen M.L."/>
            <person name="Du X.Y."/>
            <person name="Qiu B.Y."/>
            <person name="Chen P.T."/>
            <person name="Zhang W."/>
            <person name="Slipinski A."/>
            <person name="Escalona H.E."/>
            <person name="Waterhouse R.M."/>
            <person name="Zwick A."/>
            <person name="Pang H."/>
        </authorList>
    </citation>
    <scope>NUCLEOTIDE SEQUENCE [LARGE SCALE GENOMIC DNA]</scope>
    <source>
        <strain evidence="2">SYSU2018</strain>
    </source>
</reference>
<proteinExistence type="predicted"/>
<dbReference type="Proteomes" id="UP001516400">
    <property type="component" value="Unassembled WGS sequence"/>
</dbReference>
<evidence type="ECO:0000313" key="2">
    <source>
        <dbReference type="EMBL" id="KAL3275322.1"/>
    </source>
</evidence>
<keyword evidence="1" id="KW-0175">Coiled coil</keyword>
<feature type="coiled-coil region" evidence="1">
    <location>
        <begin position="105"/>
        <end position="157"/>
    </location>
</feature>